<evidence type="ECO:0000313" key="3">
    <source>
        <dbReference type="Proteomes" id="UP000230423"/>
    </source>
</evidence>
<evidence type="ECO:0000313" key="2">
    <source>
        <dbReference type="EMBL" id="PIO68902.1"/>
    </source>
</evidence>
<dbReference type="InterPro" id="IPR037165">
    <property type="entry name" value="AldOxase/xan_DH_Mopterin-bd_sf"/>
</dbReference>
<organism evidence="2 3">
    <name type="scientific">Teladorsagia circumcincta</name>
    <name type="common">Brown stomach worm</name>
    <name type="synonym">Ostertagia circumcincta</name>
    <dbReference type="NCBI Taxonomy" id="45464"/>
    <lineage>
        <taxon>Eukaryota</taxon>
        <taxon>Metazoa</taxon>
        <taxon>Ecdysozoa</taxon>
        <taxon>Nematoda</taxon>
        <taxon>Chromadorea</taxon>
        <taxon>Rhabditida</taxon>
        <taxon>Rhabditina</taxon>
        <taxon>Rhabditomorpha</taxon>
        <taxon>Strongyloidea</taxon>
        <taxon>Trichostrongylidae</taxon>
        <taxon>Teladorsagia</taxon>
    </lineage>
</organism>
<reference evidence="2 3" key="1">
    <citation type="submission" date="2015-09" db="EMBL/GenBank/DDBJ databases">
        <title>Draft genome of the parasitic nematode Teladorsagia circumcincta isolate WARC Sus (inbred).</title>
        <authorList>
            <person name="Mitreva M."/>
        </authorList>
    </citation>
    <scope>NUCLEOTIDE SEQUENCE [LARGE SCALE GENOMIC DNA]</scope>
    <source>
        <strain evidence="2 3">S</strain>
    </source>
</reference>
<dbReference type="EMBL" id="KZ346869">
    <property type="protein sequence ID" value="PIO68902.1"/>
    <property type="molecule type" value="Genomic_DNA"/>
</dbReference>
<dbReference type="GO" id="GO:0016491">
    <property type="term" value="F:oxidoreductase activity"/>
    <property type="evidence" value="ECO:0007669"/>
    <property type="project" value="InterPro"/>
</dbReference>
<dbReference type="InterPro" id="IPR016208">
    <property type="entry name" value="Ald_Oxase/xanthine_DH-like"/>
</dbReference>
<proteinExistence type="predicted"/>
<evidence type="ECO:0000259" key="1">
    <source>
        <dbReference type="Pfam" id="PF20256"/>
    </source>
</evidence>
<sequence>MYEEGDCTPFGMHLRQCNVRRTWEECKETSNYEHRLEQVKEYNRSNKYRKRGIYMMPTRFGIGFGLKQLNQIAARVLDIPIEMVHIHDTATDKVPNASPTAASVGSDMNGLAVQAVGEPPLFLGACAFFAIREAVRSFRLEHGLKGYFRFDSPATPEQIRLACEDEILKKVPQLPAKGTYTPWTVAL</sequence>
<name>A0A2G9UGN1_TELCI</name>
<dbReference type="PANTHER" id="PTHR45444">
    <property type="entry name" value="XANTHINE DEHYDROGENASE"/>
    <property type="match status" value="1"/>
</dbReference>
<feature type="domain" description="Aldehyde oxidase/xanthine dehydrogenase second molybdopterin binding" evidence="1">
    <location>
        <begin position="69"/>
        <end position="116"/>
    </location>
</feature>
<accession>A0A2G9UGN1</accession>
<gene>
    <name evidence="2" type="ORF">TELCIR_09294</name>
</gene>
<dbReference type="SUPFAM" id="SSF56003">
    <property type="entry name" value="Molybdenum cofactor-binding domain"/>
    <property type="match status" value="1"/>
</dbReference>
<dbReference type="OrthoDB" id="8300278at2759"/>
<dbReference type="Proteomes" id="UP000230423">
    <property type="component" value="Unassembled WGS sequence"/>
</dbReference>
<dbReference type="PANTHER" id="PTHR45444:SF3">
    <property type="entry name" value="XANTHINE DEHYDROGENASE"/>
    <property type="match status" value="1"/>
</dbReference>
<keyword evidence="3" id="KW-1185">Reference proteome</keyword>
<dbReference type="Gene3D" id="3.30.365.10">
    <property type="entry name" value="Aldehyde oxidase/xanthine dehydrogenase, molybdopterin binding domain"/>
    <property type="match status" value="2"/>
</dbReference>
<protein>
    <recommendedName>
        <fullName evidence="1">Aldehyde oxidase/xanthine dehydrogenase second molybdopterin binding domain-containing protein</fullName>
    </recommendedName>
</protein>
<dbReference type="Pfam" id="PF20256">
    <property type="entry name" value="MoCoBD_2"/>
    <property type="match status" value="1"/>
</dbReference>
<dbReference type="GO" id="GO:0005506">
    <property type="term" value="F:iron ion binding"/>
    <property type="evidence" value="ECO:0007669"/>
    <property type="project" value="InterPro"/>
</dbReference>
<dbReference type="AlphaFoldDB" id="A0A2G9UGN1"/>
<dbReference type="InterPro" id="IPR046867">
    <property type="entry name" value="AldOxase/xan_DH_MoCoBD2"/>
</dbReference>